<dbReference type="AlphaFoldDB" id="A0A0M8K8P9"/>
<gene>
    <name evidence="1" type="ORF">ARMA_1182</name>
</gene>
<comment type="caution">
    <text evidence="1">The sequence shown here is derived from an EMBL/GenBank/DDBJ whole genome shotgun (WGS) entry which is preliminary data.</text>
</comment>
<reference evidence="1 2" key="1">
    <citation type="journal article" date="2015" name="Genome Announc.">
        <title>Draft Genome Sequence of a Heterotrophic Facultative Anaerobic Thermophilic Bacterium, Ardenticatena maritima Strain 110ST.</title>
        <authorList>
            <person name="Kawaichi S."/>
            <person name="Yoshida T."/>
            <person name="Sako Y."/>
            <person name="Nakamura R."/>
        </authorList>
    </citation>
    <scope>NUCLEOTIDE SEQUENCE [LARGE SCALE GENOMIC DNA]</scope>
    <source>
        <strain evidence="1 2">110S</strain>
    </source>
</reference>
<accession>A0A0M8K8P9</accession>
<evidence type="ECO:0000313" key="2">
    <source>
        <dbReference type="Proteomes" id="UP000037784"/>
    </source>
</evidence>
<reference evidence="2" key="2">
    <citation type="submission" date="2015-08" db="EMBL/GenBank/DDBJ databases">
        <title>Draft Genome Sequence of a Heterotrophic Facultative Anaerobic Bacterium Ardenticatena maritima Strain 110S.</title>
        <authorList>
            <person name="Kawaichi S."/>
            <person name="Yoshida T."/>
            <person name="Sako Y."/>
            <person name="Nakamura R."/>
        </authorList>
    </citation>
    <scope>NUCLEOTIDE SEQUENCE [LARGE SCALE GENOMIC DNA]</scope>
    <source>
        <strain evidence="2">110S</strain>
    </source>
</reference>
<dbReference type="EMBL" id="BBZA01000079">
    <property type="protein sequence ID" value="GAP62759.1"/>
    <property type="molecule type" value="Genomic_DNA"/>
</dbReference>
<sequence>MAESRRSPRIGGFFLCVMFTYLFDKQKRFVYNPHGNR</sequence>
<protein>
    <submittedName>
        <fullName evidence="1">Uncharacterized protein</fullName>
    </submittedName>
</protein>
<evidence type="ECO:0000313" key="1">
    <source>
        <dbReference type="EMBL" id="GAP62759.1"/>
    </source>
</evidence>
<dbReference type="InParanoid" id="A0A0M8K8P9"/>
<keyword evidence="2" id="KW-1185">Reference proteome</keyword>
<name>A0A0M8K8P9_9CHLR</name>
<proteinExistence type="predicted"/>
<organism evidence="1 2">
    <name type="scientific">Ardenticatena maritima</name>
    <dbReference type="NCBI Taxonomy" id="872965"/>
    <lineage>
        <taxon>Bacteria</taxon>
        <taxon>Bacillati</taxon>
        <taxon>Chloroflexota</taxon>
        <taxon>Ardenticatenia</taxon>
        <taxon>Ardenticatenales</taxon>
        <taxon>Ardenticatenaceae</taxon>
        <taxon>Ardenticatena</taxon>
    </lineage>
</organism>
<dbReference type="Proteomes" id="UP000037784">
    <property type="component" value="Unassembled WGS sequence"/>
</dbReference>